<gene>
    <name evidence="2" type="ORF">SLS60_006472</name>
</gene>
<organism evidence="2 3">
    <name type="scientific">Paraconiothyrium brasiliense</name>
    <dbReference type="NCBI Taxonomy" id="300254"/>
    <lineage>
        <taxon>Eukaryota</taxon>
        <taxon>Fungi</taxon>
        <taxon>Dikarya</taxon>
        <taxon>Ascomycota</taxon>
        <taxon>Pezizomycotina</taxon>
        <taxon>Dothideomycetes</taxon>
        <taxon>Pleosporomycetidae</taxon>
        <taxon>Pleosporales</taxon>
        <taxon>Massarineae</taxon>
        <taxon>Didymosphaeriaceae</taxon>
        <taxon>Paraconiothyrium</taxon>
    </lineage>
</organism>
<evidence type="ECO:0000313" key="3">
    <source>
        <dbReference type="Proteomes" id="UP001521785"/>
    </source>
</evidence>
<dbReference type="Proteomes" id="UP001521785">
    <property type="component" value="Unassembled WGS sequence"/>
</dbReference>
<dbReference type="EMBL" id="JAKJXO020000008">
    <property type="protein sequence ID" value="KAL1601557.1"/>
    <property type="molecule type" value="Genomic_DNA"/>
</dbReference>
<evidence type="ECO:0000313" key="2">
    <source>
        <dbReference type="EMBL" id="KAL1601557.1"/>
    </source>
</evidence>
<reference evidence="2 3" key="1">
    <citation type="submission" date="2024-02" db="EMBL/GenBank/DDBJ databases">
        <title>De novo assembly and annotation of 12 fungi associated with fruit tree decline syndrome in Ontario, Canada.</title>
        <authorList>
            <person name="Sulman M."/>
            <person name="Ellouze W."/>
            <person name="Ilyukhin E."/>
        </authorList>
    </citation>
    <scope>NUCLEOTIDE SEQUENCE [LARGE SCALE GENOMIC DNA]</scope>
    <source>
        <strain evidence="2 3">M42-189</strain>
    </source>
</reference>
<proteinExistence type="predicted"/>
<accession>A0ABR3RCA1</accession>
<sequence length="332" mass="36028">MTATVFTPIRQYPLPLLRHHPLIRPTPDTPSSQSNRTSNPTAWFASNVLPGLISTEVDKQQCANRGHYCGEIVTDWPSAGFEPLCGNGTVKSGGDLRAISCYDLDGATDSTATMLYKIRSDCRSMIYEDPGCGVSSTVYGGAATAGQETAQGQSYKCFKTAGLEAQQIEWKASYGWPTSGEKCIGRGRYAGDITTDTNAPDSIYKSLCTNGTWTGAPTLEGVVCYDLEGPSGPDASLMYGVAKGYRCMLYERSGCRSGGMVRGQGYQTTDDEGGFYAVADGDDGVWGRRFGEETGQVRSYQCFKNEGLAREVDWTRYYGNYTYGGFNDTYGK</sequence>
<comment type="caution">
    <text evidence="2">The sequence shown here is derived from an EMBL/GenBank/DDBJ whole genome shotgun (WGS) entry which is preliminary data.</text>
</comment>
<feature type="compositionally biased region" description="Polar residues" evidence="1">
    <location>
        <begin position="29"/>
        <end position="39"/>
    </location>
</feature>
<name>A0ABR3RCA1_9PLEO</name>
<evidence type="ECO:0000256" key="1">
    <source>
        <dbReference type="SAM" id="MobiDB-lite"/>
    </source>
</evidence>
<feature type="region of interest" description="Disordered" evidence="1">
    <location>
        <begin position="20"/>
        <end position="39"/>
    </location>
</feature>
<protein>
    <submittedName>
        <fullName evidence="2">Uncharacterized protein</fullName>
    </submittedName>
</protein>
<keyword evidence="3" id="KW-1185">Reference proteome</keyword>